<proteinExistence type="inferred from homology"/>
<dbReference type="InterPro" id="IPR036423">
    <property type="entry name" value="SOD-like_Cu/Zn_dom_sf"/>
</dbReference>
<keyword evidence="2 5" id="KW-0560">Oxidoreductase</keyword>
<comment type="cofactor">
    <cofactor evidence="2">
        <name>Cu cation</name>
        <dbReference type="ChEBI" id="CHEBI:23378"/>
    </cofactor>
    <text evidence="2">Binds 1 copper ion per subunit.</text>
</comment>
<dbReference type="InterPro" id="IPR024134">
    <property type="entry name" value="SOD_Cu/Zn_/chaperone"/>
</dbReference>
<dbReference type="InterPro" id="IPR001424">
    <property type="entry name" value="SOD_Cu_Zn_dom"/>
</dbReference>
<dbReference type="EC" id="1.15.1.1" evidence="2"/>
<feature type="chain" id="PRO_5006918942" description="Superoxide dismutase [Cu-Zn]" evidence="3">
    <location>
        <begin position="26"/>
        <end position="166"/>
    </location>
</feature>
<reference evidence="5 6" key="1">
    <citation type="submission" date="2015-11" db="EMBL/GenBank/DDBJ databases">
        <title>Genomic analysis of 38 Legionella species identifies large and diverse effector repertoires.</title>
        <authorList>
            <person name="Burstein D."/>
            <person name="Amaro F."/>
            <person name="Zusman T."/>
            <person name="Lifshitz Z."/>
            <person name="Cohen O."/>
            <person name="Gilbert J.A."/>
            <person name="Pupko T."/>
            <person name="Shuman H.A."/>
            <person name="Segal G."/>
        </authorList>
    </citation>
    <scope>NUCLEOTIDE SEQUENCE [LARGE SCALE GENOMIC DNA]</scope>
    <source>
        <strain evidence="5 6">IMVS3376</strain>
    </source>
</reference>
<dbReference type="EMBL" id="LNYY01000005">
    <property type="protein sequence ID" value="KTD71107.1"/>
    <property type="molecule type" value="Genomic_DNA"/>
</dbReference>
<gene>
    <name evidence="5" type="primary">sodC</name>
    <name evidence="5" type="ORF">Lste_0431</name>
</gene>
<evidence type="ECO:0000259" key="4">
    <source>
        <dbReference type="Pfam" id="PF00080"/>
    </source>
</evidence>
<dbReference type="STRING" id="947033.Lste_0431"/>
<evidence type="ECO:0000313" key="6">
    <source>
        <dbReference type="Proteomes" id="UP000054926"/>
    </source>
</evidence>
<keyword evidence="6" id="KW-1185">Reference proteome</keyword>
<dbReference type="GO" id="GO:0005507">
    <property type="term" value="F:copper ion binding"/>
    <property type="evidence" value="ECO:0007669"/>
    <property type="project" value="InterPro"/>
</dbReference>
<dbReference type="PROSITE" id="PS00332">
    <property type="entry name" value="SOD_CU_ZN_2"/>
    <property type="match status" value="1"/>
</dbReference>
<dbReference type="PANTHER" id="PTHR10003">
    <property type="entry name" value="SUPEROXIDE DISMUTASE CU-ZN -RELATED"/>
    <property type="match status" value="1"/>
</dbReference>
<dbReference type="Gene3D" id="2.60.40.200">
    <property type="entry name" value="Superoxide dismutase, copper/zinc binding domain"/>
    <property type="match status" value="1"/>
</dbReference>
<dbReference type="InterPro" id="IPR018152">
    <property type="entry name" value="SOD_Cu/Zn_BS"/>
</dbReference>
<evidence type="ECO:0000256" key="1">
    <source>
        <dbReference type="ARBA" id="ARBA00010457"/>
    </source>
</evidence>
<dbReference type="Pfam" id="PF00080">
    <property type="entry name" value="Sod_Cu"/>
    <property type="match status" value="1"/>
</dbReference>
<name>A0A0W0ZQN3_9GAMM</name>
<evidence type="ECO:0000313" key="5">
    <source>
        <dbReference type="EMBL" id="KTD71107.1"/>
    </source>
</evidence>
<comment type="catalytic activity">
    <reaction evidence="2">
        <text>2 superoxide + 2 H(+) = H2O2 + O2</text>
        <dbReference type="Rhea" id="RHEA:20696"/>
        <dbReference type="ChEBI" id="CHEBI:15378"/>
        <dbReference type="ChEBI" id="CHEBI:15379"/>
        <dbReference type="ChEBI" id="CHEBI:16240"/>
        <dbReference type="ChEBI" id="CHEBI:18421"/>
        <dbReference type="EC" id="1.15.1.1"/>
    </reaction>
</comment>
<dbReference type="PROSITE" id="PS00087">
    <property type="entry name" value="SOD_CU_ZN_1"/>
    <property type="match status" value="1"/>
</dbReference>
<dbReference type="AlphaFoldDB" id="A0A0W0ZQN3"/>
<evidence type="ECO:0000256" key="2">
    <source>
        <dbReference type="RuleBase" id="RU000393"/>
    </source>
</evidence>
<protein>
    <recommendedName>
        <fullName evidence="2">Superoxide dismutase [Cu-Zn]</fullName>
        <ecNumber evidence="2">1.15.1.1</ecNumber>
    </recommendedName>
</protein>
<comment type="function">
    <text evidence="2">Destroys radicals which are normally produced within the cells and which are toxic to biological systems.</text>
</comment>
<dbReference type="GO" id="GO:0004784">
    <property type="term" value="F:superoxide dismutase activity"/>
    <property type="evidence" value="ECO:0007669"/>
    <property type="project" value="UniProtKB-EC"/>
</dbReference>
<dbReference type="PATRIC" id="fig|947033.5.peg.461"/>
<keyword evidence="2" id="KW-0186">Copper</keyword>
<keyword evidence="2" id="KW-0862">Zinc</keyword>
<dbReference type="SUPFAM" id="SSF49329">
    <property type="entry name" value="Cu,Zn superoxide dismutase-like"/>
    <property type="match status" value="1"/>
</dbReference>
<dbReference type="PRINTS" id="PR00068">
    <property type="entry name" value="CUZNDISMTASE"/>
</dbReference>
<feature type="domain" description="Superoxide dismutase copper/zinc binding" evidence="4">
    <location>
        <begin position="41"/>
        <end position="164"/>
    </location>
</feature>
<keyword evidence="3" id="KW-0732">Signal</keyword>
<feature type="signal peptide" evidence="3">
    <location>
        <begin position="1"/>
        <end position="25"/>
    </location>
</feature>
<comment type="caution">
    <text evidence="5">The sequence shown here is derived from an EMBL/GenBank/DDBJ whole genome shotgun (WGS) entry which is preliminary data.</text>
</comment>
<comment type="similarity">
    <text evidence="1 2">Belongs to the Cu-Zn superoxide dismutase family.</text>
</comment>
<dbReference type="OrthoDB" id="5431326at2"/>
<evidence type="ECO:0000256" key="3">
    <source>
        <dbReference type="SAM" id="SignalP"/>
    </source>
</evidence>
<organism evidence="5 6">
    <name type="scientific">Legionella steelei</name>
    <dbReference type="NCBI Taxonomy" id="947033"/>
    <lineage>
        <taxon>Bacteria</taxon>
        <taxon>Pseudomonadati</taxon>
        <taxon>Pseudomonadota</taxon>
        <taxon>Gammaproteobacteria</taxon>
        <taxon>Legionellales</taxon>
        <taxon>Legionellaceae</taxon>
        <taxon>Legionella</taxon>
    </lineage>
</organism>
<comment type="cofactor">
    <cofactor evidence="2">
        <name>Zn(2+)</name>
        <dbReference type="ChEBI" id="CHEBI:29105"/>
    </cofactor>
    <text evidence="2">Binds 1 zinc ion per subunit.</text>
</comment>
<dbReference type="CDD" id="cd00305">
    <property type="entry name" value="Cu-Zn_Superoxide_Dismutase"/>
    <property type="match status" value="1"/>
</dbReference>
<sequence>MKKNKQKKQMIMGALVLFTASIATADTVTSDVSTTDGTPIGKVTFEDSKYGLLIKPQLTGLPAGIRGFHIHQHPDCGDHAKNAGSHLDPANTNKHLGPYGEGHLGDLPVLVVDSNGTANTPTLAPRLKTQDIKGHAVMVHAGGDNYSDTPPLGGGGDRIACGKIPA</sequence>
<dbReference type="Proteomes" id="UP000054926">
    <property type="component" value="Unassembled WGS sequence"/>
</dbReference>
<dbReference type="RefSeq" id="WP_058509443.1">
    <property type="nucleotide sequence ID" value="NZ_DAIOMV010000003.1"/>
</dbReference>
<accession>A0A0W0ZQN3</accession>
<keyword evidence="2" id="KW-0479">Metal-binding</keyword>